<protein>
    <submittedName>
        <fullName evidence="2">Uncharacterized protein</fullName>
    </submittedName>
</protein>
<sequence length="248" mass="27203">MKNIYHKAKGKIHPSPAAPPPAVAGIGLSSSKHNALEVLSVLPAAILVLTAALTSGDKEVLAYLVIRSLHGPAAATAPAERKRERGPGAAHRPLLDCGCFDCYTSFWSRWDASPDRELIHQAIEAFEEHLASAEKRGAGRGARRRESRRRMDRAGKVKERAEAAVAEEEKKMLEEPKTATEAPTGEETSEERSGEGESVATDGEKRRRWADVKDLFHSVFWNLWGGSVHCSGLRLFLLVARVTCIKMF</sequence>
<evidence type="ECO:0000256" key="1">
    <source>
        <dbReference type="SAM" id="MobiDB-lite"/>
    </source>
</evidence>
<evidence type="ECO:0000313" key="3">
    <source>
        <dbReference type="Proteomes" id="UP000734854"/>
    </source>
</evidence>
<accession>A0A8J5KCY1</accession>
<proteinExistence type="predicted"/>
<feature type="compositionally biased region" description="Basic and acidic residues" evidence="1">
    <location>
        <begin position="152"/>
        <end position="178"/>
    </location>
</feature>
<comment type="caution">
    <text evidence="2">The sequence shown here is derived from an EMBL/GenBank/DDBJ whole genome shotgun (WGS) entry which is preliminary data.</text>
</comment>
<reference evidence="2 3" key="1">
    <citation type="submission" date="2020-08" db="EMBL/GenBank/DDBJ databases">
        <title>Plant Genome Project.</title>
        <authorList>
            <person name="Zhang R.-G."/>
        </authorList>
    </citation>
    <scope>NUCLEOTIDE SEQUENCE [LARGE SCALE GENOMIC DNA]</scope>
    <source>
        <tissue evidence="2">Rhizome</tissue>
    </source>
</reference>
<gene>
    <name evidence="2" type="ORF">ZIOFF_065062</name>
</gene>
<feature type="region of interest" description="Disordered" evidence="1">
    <location>
        <begin position="134"/>
        <end position="204"/>
    </location>
</feature>
<evidence type="ECO:0000313" key="2">
    <source>
        <dbReference type="EMBL" id="KAG6475833.1"/>
    </source>
</evidence>
<name>A0A8J5KCY1_ZINOF</name>
<keyword evidence="3" id="KW-1185">Reference proteome</keyword>
<organism evidence="2 3">
    <name type="scientific">Zingiber officinale</name>
    <name type="common">Ginger</name>
    <name type="synonym">Amomum zingiber</name>
    <dbReference type="NCBI Taxonomy" id="94328"/>
    <lineage>
        <taxon>Eukaryota</taxon>
        <taxon>Viridiplantae</taxon>
        <taxon>Streptophyta</taxon>
        <taxon>Embryophyta</taxon>
        <taxon>Tracheophyta</taxon>
        <taxon>Spermatophyta</taxon>
        <taxon>Magnoliopsida</taxon>
        <taxon>Liliopsida</taxon>
        <taxon>Zingiberales</taxon>
        <taxon>Zingiberaceae</taxon>
        <taxon>Zingiber</taxon>
    </lineage>
</organism>
<dbReference type="PANTHER" id="PTHR31903">
    <property type="entry name" value="F12F1.11-RELATED"/>
    <property type="match status" value="1"/>
</dbReference>
<dbReference type="PANTHER" id="PTHR31903:SF4">
    <property type="entry name" value="OS11G0490300 PROTEIN"/>
    <property type="match status" value="1"/>
</dbReference>
<feature type="compositionally biased region" description="Basic residues" evidence="1">
    <location>
        <begin position="141"/>
        <end position="151"/>
    </location>
</feature>
<dbReference type="Proteomes" id="UP000734854">
    <property type="component" value="Unassembled WGS sequence"/>
</dbReference>
<dbReference type="AlphaFoldDB" id="A0A8J5KCY1"/>
<dbReference type="EMBL" id="JACMSC010000018">
    <property type="protein sequence ID" value="KAG6475833.1"/>
    <property type="molecule type" value="Genomic_DNA"/>
</dbReference>